<reference evidence="1 2" key="1">
    <citation type="submission" date="2018-11" db="EMBL/GenBank/DDBJ databases">
        <title>Microbial catabolism of amino acid.</title>
        <authorList>
            <person name="Hibi M."/>
            <person name="Ogawa J."/>
        </authorList>
    </citation>
    <scope>NUCLEOTIDE SEQUENCE [LARGE SCALE GENOMIC DNA]</scope>
    <source>
        <strain evidence="1 2">C31-06</strain>
    </source>
</reference>
<accession>A0A402C332</accession>
<gene>
    <name evidence="1" type="ORF">Rhow_000862</name>
</gene>
<protein>
    <submittedName>
        <fullName evidence="1">Uncharacterized protein</fullName>
    </submittedName>
</protein>
<evidence type="ECO:0000313" key="2">
    <source>
        <dbReference type="Proteomes" id="UP000287519"/>
    </source>
</evidence>
<proteinExistence type="predicted"/>
<keyword evidence="2" id="KW-1185">Reference proteome</keyword>
<organism evidence="1 2">
    <name type="scientific">Rhodococcus wratislaviensis</name>
    <name type="common">Tsukamurella wratislaviensis</name>
    <dbReference type="NCBI Taxonomy" id="44752"/>
    <lineage>
        <taxon>Bacteria</taxon>
        <taxon>Bacillati</taxon>
        <taxon>Actinomycetota</taxon>
        <taxon>Actinomycetes</taxon>
        <taxon>Mycobacteriales</taxon>
        <taxon>Nocardiaceae</taxon>
        <taxon>Rhodococcus</taxon>
    </lineage>
</organism>
<sequence>MEMVADMTREVPFDGLPARSQVDSAVQVNVHGSQDQYHVNVRNNSGVIGQGAGSSQTQHVANIGQGLSNLLTQLRTAAGEIGSNDDRADAEQTIDDLAEAASQENPEPEVVRRRWRALQRMGAVVGGAFGEAVASEAAGMVIGALTSAM</sequence>
<dbReference type="EMBL" id="BHYM01000013">
    <property type="protein sequence ID" value="GCE37978.1"/>
    <property type="molecule type" value="Genomic_DNA"/>
</dbReference>
<name>A0A402C332_RHOWR</name>
<dbReference type="AlphaFoldDB" id="A0A402C332"/>
<dbReference type="Proteomes" id="UP000287519">
    <property type="component" value="Unassembled WGS sequence"/>
</dbReference>
<comment type="caution">
    <text evidence="1">The sequence shown here is derived from an EMBL/GenBank/DDBJ whole genome shotgun (WGS) entry which is preliminary data.</text>
</comment>
<evidence type="ECO:0000313" key="1">
    <source>
        <dbReference type="EMBL" id="GCE37978.1"/>
    </source>
</evidence>